<organism evidence="1 2">
    <name type="scientific">Bos mutus</name>
    <name type="common">wild yak</name>
    <dbReference type="NCBI Taxonomy" id="72004"/>
    <lineage>
        <taxon>Eukaryota</taxon>
        <taxon>Metazoa</taxon>
        <taxon>Chordata</taxon>
        <taxon>Craniata</taxon>
        <taxon>Vertebrata</taxon>
        <taxon>Euteleostomi</taxon>
        <taxon>Mammalia</taxon>
        <taxon>Eutheria</taxon>
        <taxon>Laurasiatheria</taxon>
        <taxon>Artiodactyla</taxon>
        <taxon>Ruminantia</taxon>
        <taxon>Pecora</taxon>
        <taxon>Bovidae</taxon>
        <taxon>Bovinae</taxon>
        <taxon>Bos</taxon>
    </lineage>
</organism>
<evidence type="ECO:0000313" key="2">
    <source>
        <dbReference type="Proteomes" id="UP000322234"/>
    </source>
</evidence>
<comment type="caution">
    <text evidence="1">The sequence shown here is derived from an EMBL/GenBank/DDBJ whole genome shotgun (WGS) entry which is preliminary data.</text>
</comment>
<evidence type="ECO:0000313" key="1">
    <source>
        <dbReference type="EMBL" id="MXQ87107.1"/>
    </source>
</evidence>
<dbReference type="Proteomes" id="UP000322234">
    <property type="component" value="Unassembled WGS sequence"/>
</dbReference>
<proteinExistence type="predicted"/>
<name>A0A6B0REJ7_9CETA</name>
<sequence>MLECLTRSRRPSKLAEHEDSAPMVRRTQVALVRARRHWLRMWKWQLVILILKEAESAERKRSDFQNLAASLTVYIALEELSRTFLTLEVPLRRVTPSALEIVLKFRPRD</sequence>
<gene>
    <name evidence="1" type="ORF">E5288_WYG007555</name>
</gene>
<dbReference type="AlphaFoldDB" id="A0A6B0REJ7"/>
<keyword evidence="2" id="KW-1185">Reference proteome</keyword>
<accession>A0A6B0REJ7</accession>
<reference evidence="1" key="1">
    <citation type="submission" date="2019-10" db="EMBL/GenBank/DDBJ databases">
        <title>The sequence and de novo assembly of the wild yak genome.</title>
        <authorList>
            <person name="Liu Y."/>
        </authorList>
    </citation>
    <scope>NUCLEOTIDE SEQUENCE [LARGE SCALE GENOMIC DNA]</scope>
    <source>
        <strain evidence="1">WY2019</strain>
    </source>
</reference>
<protein>
    <submittedName>
        <fullName evidence="1">Uncharacterized protein</fullName>
    </submittedName>
</protein>
<dbReference type="EMBL" id="VBQZ03000036">
    <property type="protein sequence ID" value="MXQ87107.1"/>
    <property type="molecule type" value="Genomic_DNA"/>
</dbReference>